<comment type="caution">
    <text evidence="2">The sequence shown here is derived from an EMBL/GenBank/DDBJ whole genome shotgun (WGS) entry which is preliminary data.</text>
</comment>
<protein>
    <submittedName>
        <fullName evidence="2">Uncharacterized protein</fullName>
    </submittedName>
</protein>
<evidence type="ECO:0000256" key="1">
    <source>
        <dbReference type="SAM" id="Phobius"/>
    </source>
</evidence>
<dbReference type="AlphaFoldDB" id="F2AXR6"/>
<name>F2AXR6_RHOBT</name>
<evidence type="ECO:0000313" key="2">
    <source>
        <dbReference type="EMBL" id="EGF25531.1"/>
    </source>
</evidence>
<keyword evidence="1" id="KW-0812">Transmembrane</keyword>
<keyword evidence="1" id="KW-1133">Transmembrane helix</keyword>
<reference evidence="2 3" key="1">
    <citation type="journal article" date="2013" name="Mar. Genomics">
        <title>Expression of sulfatases in Rhodopirellula baltica and the diversity of sulfatases in the genus Rhodopirellula.</title>
        <authorList>
            <person name="Wegner C.E."/>
            <person name="Richter-Heitmann T."/>
            <person name="Klindworth A."/>
            <person name="Klockow C."/>
            <person name="Richter M."/>
            <person name="Achstetter T."/>
            <person name="Glockner F.O."/>
            <person name="Harder J."/>
        </authorList>
    </citation>
    <scope>NUCLEOTIDE SEQUENCE [LARGE SCALE GENOMIC DNA]</scope>
    <source>
        <strain evidence="2 3">WH47</strain>
    </source>
</reference>
<feature type="transmembrane region" description="Helical" evidence="1">
    <location>
        <begin position="37"/>
        <end position="56"/>
    </location>
</feature>
<dbReference type="Proteomes" id="UP000006222">
    <property type="component" value="Unassembled WGS sequence"/>
</dbReference>
<sequence>MNQPATVPVVLPQAFLVAVPTPPAALPTESPAEAMKLGPLLGSLTVAVLLLANGFIDAKDIERVAQPVEVNVRQPPTTNEKTSSRLAGRVLRVAFG</sequence>
<organism evidence="2 3">
    <name type="scientific">Rhodopirellula baltica WH47</name>
    <dbReference type="NCBI Taxonomy" id="991778"/>
    <lineage>
        <taxon>Bacteria</taxon>
        <taxon>Pseudomonadati</taxon>
        <taxon>Planctomycetota</taxon>
        <taxon>Planctomycetia</taxon>
        <taxon>Pirellulales</taxon>
        <taxon>Pirellulaceae</taxon>
        <taxon>Rhodopirellula</taxon>
    </lineage>
</organism>
<evidence type="ECO:0000313" key="3">
    <source>
        <dbReference type="Proteomes" id="UP000006222"/>
    </source>
</evidence>
<dbReference type="EMBL" id="AFAR01000221">
    <property type="protein sequence ID" value="EGF25531.1"/>
    <property type="molecule type" value="Genomic_DNA"/>
</dbReference>
<accession>F2AXR6</accession>
<keyword evidence="1" id="KW-0472">Membrane</keyword>
<dbReference type="PATRIC" id="fig|991778.3.peg.4787"/>
<gene>
    <name evidence="2" type="ORF">RBWH47_02431</name>
</gene>
<proteinExistence type="predicted"/>